<dbReference type="PROSITE" id="PS51467">
    <property type="entry name" value="HARP"/>
    <property type="match status" value="1"/>
</dbReference>
<dbReference type="Pfam" id="PF00271">
    <property type="entry name" value="Helicase_C"/>
    <property type="match status" value="1"/>
</dbReference>
<feature type="domain" description="HARP" evidence="8">
    <location>
        <begin position="65"/>
        <end position="140"/>
    </location>
</feature>
<dbReference type="STRING" id="456900.A0A151ICH9"/>
<sequence>MCTPEQIEKKRLLALERRQQSQFKIQSTPTSNQICQQPKLNDNENIAQRNKTNNRFNPIEPRKFFNQMLSVTGKCYMISDDRFALEISTFVPDIIATFKTVPSRIYDLKSKIWNFHIKDYNSLLQTLSSKHCNLSITKIPEAVLRIFRRNLKSENQLPEQDLSRIDKTLIETLMPFQREGVCYGISKNGRCMIADDMGLGKTIQALGIAHYYKESWPLLIVAPSSVKYQWSQAIYEFLPSVPTHFIHHFANTKDHIGDDKITITSYEFYEDYGIRYCAGQRNEFGWNFIGSSNTQELQVLLKSNCMIRRLKSDVLNQLPSKIRKVIILDSTLIKAGTKQMRELSQEIKENITGLEKHNTLIKYYAESSYARLKAVCHYVTNLFENKTKCLLYAHHRVVLDAICKVAESNNIKYIRIDGSTNSEQRKHLIDTFQERDDYTAAILSITAANAGFTLTTANLVVFTELFWNPGILCQAEDRVHRIGQNDTVTIQYLIAENTADDYIWPLIKKKMNVLNSVGLDQDFSVNNVDIITQKKSKQQDLTSFLNISSSSEKGSQSQHDMEISPAIPVSPPNDVKDLLEIDDECFDSCDWDNIM</sequence>
<accession>A0A151ICH9</accession>
<dbReference type="Pfam" id="PF07443">
    <property type="entry name" value="HARP"/>
    <property type="match status" value="1"/>
</dbReference>
<protein>
    <submittedName>
        <fullName evidence="9">SWI/SNF-related matrix-associated actin-dependent regulator of chromatin subfamily A-like protein 1</fullName>
    </submittedName>
</protein>
<dbReference type="InterPro" id="IPR001650">
    <property type="entry name" value="Helicase_C-like"/>
</dbReference>
<feature type="domain" description="Helicase ATP-binding" evidence="6">
    <location>
        <begin position="182"/>
        <end position="313"/>
    </location>
</feature>
<dbReference type="InterPro" id="IPR010003">
    <property type="entry name" value="HARP_dom"/>
</dbReference>
<keyword evidence="2" id="KW-0378">Hydrolase</keyword>
<dbReference type="PANTHER" id="PTHR45766">
    <property type="entry name" value="DNA ANNEALING HELICASE AND ENDONUCLEASE ZRANB3 FAMILY MEMBER"/>
    <property type="match status" value="1"/>
</dbReference>
<proteinExistence type="inferred from homology"/>
<dbReference type="Pfam" id="PF00176">
    <property type="entry name" value="SNF2-rel_dom"/>
    <property type="match status" value="1"/>
</dbReference>
<evidence type="ECO:0000256" key="5">
    <source>
        <dbReference type="SAM" id="MobiDB-lite"/>
    </source>
</evidence>
<evidence type="ECO:0000256" key="1">
    <source>
        <dbReference type="ARBA" id="ARBA00004123"/>
    </source>
</evidence>
<keyword evidence="10" id="KW-1185">Reference proteome</keyword>
<dbReference type="SMART" id="SM00490">
    <property type="entry name" value="HELICc"/>
    <property type="match status" value="1"/>
</dbReference>
<dbReference type="PROSITE" id="PS51194">
    <property type="entry name" value="HELICASE_CTER"/>
    <property type="match status" value="1"/>
</dbReference>
<dbReference type="Gene3D" id="3.40.50.300">
    <property type="entry name" value="P-loop containing nucleotide triphosphate hydrolases"/>
    <property type="match status" value="1"/>
</dbReference>
<dbReference type="CDD" id="cd18793">
    <property type="entry name" value="SF2_C_SNF"/>
    <property type="match status" value="1"/>
</dbReference>
<name>A0A151ICH9_9HYME</name>
<dbReference type="Gene3D" id="3.40.50.10810">
    <property type="entry name" value="Tandem AAA-ATPase domain"/>
    <property type="match status" value="1"/>
</dbReference>
<gene>
    <name evidence="9" type="ORF">ALC62_11546</name>
</gene>
<dbReference type="GO" id="GO:0031297">
    <property type="term" value="P:replication fork processing"/>
    <property type="evidence" value="ECO:0007669"/>
    <property type="project" value="TreeGrafter"/>
</dbReference>
<dbReference type="InterPro" id="IPR049730">
    <property type="entry name" value="SNF2/RAD54-like_C"/>
</dbReference>
<comment type="similarity">
    <text evidence="4">Belongs to the SNF2/RAD54 helicase family. SMARCAL1 subfamily.</text>
</comment>
<dbReference type="InterPro" id="IPR038718">
    <property type="entry name" value="SNF2-like_sf"/>
</dbReference>
<dbReference type="PANTHER" id="PTHR45766:SF6">
    <property type="entry name" value="SWI_SNF-RELATED MATRIX-ASSOCIATED ACTIN-DEPENDENT REGULATOR OF CHROMATIN SUBFAMILY A-LIKE PROTEIN 1"/>
    <property type="match status" value="1"/>
</dbReference>
<reference evidence="9 10" key="1">
    <citation type="submission" date="2016-03" db="EMBL/GenBank/DDBJ databases">
        <title>Cyphomyrmex costatus WGS genome.</title>
        <authorList>
            <person name="Nygaard S."/>
            <person name="Hu H."/>
            <person name="Boomsma J."/>
            <person name="Zhang G."/>
        </authorList>
    </citation>
    <scope>NUCLEOTIDE SEQUENCE [LARGE SCALE GENOMIC DNA]</scope>
    <source>
        <strain evidence="9">MS0001</strain>
        <tissue evidence="9">Whole body</tissue>
    </source>
</reference>
<feature type="region of interest" description="Disordered" evidence="5">
    <location>
        <begin position="549"/>
        <end position="569"/>
    </location>
</feature>
<dbReference type="InterPro" id="IPR000330">
    <property type="entry name" value="SNF2_N"/>
</dbReference>
<dbReference type="GO" id="GO:0006281">
    <property type="term" value="P:DNA repair"/>
    <property type="evidence" value="ECO:0007669"/>
    <property type="project" value="TreeGrafter"/>
</dbReference>
<comment type="subcellular location">
    <subcellularLocation>
        <location evidence="1">Nucleus</location>
    </subcellularLocation>
</comment>
<organism evidence="9 10">
    <name type="scientific">Cyphomyrmex costatus</name>
    <dbReference type="NCBI Taxonomy" id="456900"/>
    <lineage>
        <taxon>Eukaryota</taxon>
        <taxon>Metazoa</taxon>
        <taxon>Ecdysozoa</taxon>
        <taxon>Arthropoda</taxon>
        <taxon>Hexapoda</taxon>
        <taxon>Insecta</taxon>
        <taxon>Pterygota</taxon>
        <taxon>Neoptera</taxon>
        <taxon>Endopterygota</taxon>
        <taxon>Hymenoptera</taxon>
        <taxon>Apocrita</taxon>
        <taxon>Aculeata</taxon>
        <taxon>Formicoidea</taxon>
        <taxon>Formicidae</taxon>
        <taxon>Myrmicinae</taxon>
        <taxon>Cyphomyrmex</taxon>
    </lineage>
</organism>
<dbReference type="GO" id="GO:0016787">
    <property type="term" value="F:hydrolase activity"/>
    <property type="evidence" value="ECO:0007669"/>
    <property type="project" value="UniProtKB-KW"/>
</dbReference>
<evidence type="ECO:0000259" key="8">
    <source>
        <dbReference type="PROSITE" id="PS51467"/>
    </source>
</evidence>
<evidence type="ECO:0000256" key="3">
    <source>
        <dbReference type="ARBA" id="ARBA00023242"/>
    </source>
</evidence>
<keyword evidence="3" id="KW-0539">Nucleus</keyword>
<evidence type="ECO:0000313" key="10">
    <source>
        <dbReference type="Proteomes" id="UP000078542"/>
    </source>
</evidence>
<evidence type="ECO:0000256" key="4">
    <source>
        <dbReference type="PROSITE-ProRule" id="PRU00800"/>
    </source>
</evidence>
<evidence type="ECO:0000313" key="9">
    <source>
        <dbReference type="EMBL" id="KYM97785.1"/>
    </source>
</evidence>
<dbReference type="SUPFAM" id="SSF52540">
    <property type="entry name" value="P-loop containing nucleoside triphosphate hydrolases"/>
    <property type="match status" value="2"/>
</dbReference>
<dbReference type="GO" id="GO:0043596">
    <property type="term" value="C:nuclear replication fork"/>
    <property type="evidence" value="ECO:0007669"/>
    <property type="project" value="TreeGrafter"/>
</dbReference>
<dbReference type="InterPro" id="IPR027417">
    <property type="entry name" value="P-loop_NTPase"/>
</dbReference>
<evidence type="ECO:0000259" key="6">
    <source>
        <dbReference type="PROSITE" id="PS51192"/>
    </source>
</evidence>
<dbReference type="Proteomes" id="UP000078542">
    <property type="component" value="Unassembled WGS sequence"/>
</dbReference>
<dbReference type="EMBL" id="KQ978053">
    <property type="protein sequence ID" value="KYM97785.1"/>
    <property type="molecule type" value="Genomic_DNA"/>
</dbReference>
<dbReference type="SMART" id="SM00487">
    <property type="entry name" value="DEXDc"/>
    <property type="match status" value="1"/>
</dbReference>
<feature type="domain" description="Helicase C-terminal" evidence="7">
    <location>
        <begin position="378"/>
        <end position="531"/>
    </location>
</feature>
<evidence type="ECO:0000259" key="7">
    <source>
        <dbReference type="PROSITE" id="PS51194"/>
    </source>
</evidence>
<evidence type="ECO:0000256" key="2">
    <source>
        <dbReference type="ARBA" id="ARBA00022801"/>
    </source>
</evidence>
<dbReference type="AlphaFoldDB" id="A0A151ICH9"/>
<dbReference type="PROSITE" id="PS51192">
    <property type="entry name" value="HELICASE_ATP_BIND_1"/>
    <property type="match status" value="1"/>
</dbReference>
<dbReference type="InterPro" id="IPR014001">
    <property type="entry name" value="Helicase_ATP-bd"/>
</dbReference>
<dbReference type="GO" id="GO:0005524">
    <property type="term" value="F:ATP binding"/>
    <property type="evidence" value="ECO:0007669"/>
    <property type="project" value="InterPro"/>
</dbReference>